<dbReference type="Proteomes" id="UP001202328">
    <property type="component" value="Unassembled WGS sequence"/>
</dbReference>
<dbReference type="AlphaFoldDB" id="A0AAD4S0N5"/>
<comment type="caution">
    <text evidence="1">The sequence shown here is derived from an EMBL/GenBank/DDBJ whole genome shotgun (WGS) entry which is preliminary data.</text>
</comment>
<dbReference type="EMBL" id="JAJJMB010016019">
    <property type="protein sequence ID" value="KAI3850466.1"/>
    <property type="molecule type" value="Genomic_DNA"/>
</dbReference>
<evidence type="ECO:0000313" key="1">
    <source>
        <dbReference type="EMBL" id="KAI3850466.1"/>
    </source>
</evidence>
<feature type="non-terminal residue" evidence="1">
    <location>
        <position position="72"/>
    </location>
</feature>
<proteinExistence type="predicted"/>
<keyword evidence="2" id="KW-1185">Reference proteome</keyword>
<accession>A0AAD4S0N5</accession>
<sequence length="72" mass="8340">KTPPFVIFPCEISNSFAVKRHLILRVCKLQEHTFRISIDFGCELRCLQMVQEYGLSHHWIRGRVVKAATGKV</sequence>
<protein>
    <submittedName>
        <fullName evidence="1">Uncharacterized protein</fullName>
    </submittedName>
</protein>
<gene>
    <name evidence="1" type="ORF">MKW98_000276</name>
</gene>
<reference evidence="1" key="1">
    <citation type="submission" date="2022-04" db="EMBL/GenBank/DDBJ databases">
        <title>A functionally conserved STORR gene fusion in Papaver species that diverged 16.8 million years ago.</title>
        <authorList>
            <person name="Catania T."/>
        </authorList>
    </citation>
    <scope>NUCLEOTIDE SEQUENCE</scope>
    <source>
        <strain evidence="1">S-188037</strain>
    </source>
</reference>
<organism evidence="1 2">
    <name type="scientific">Papaver atlanticum</name>
    <dbReference type="NCBI Taxonomy" id="357466"/>
    <lineage>
        <taxon>Eukaryota</taxon>
        <taxon>Viridiplantae</taxon>
        <taxon>Streptophyta</taxon>
        <taxon>Embryophyta</taxon>
        <taxon>Tracheophyta</taxon>
        <taxon>Spermatophyta</taxon>
        <taxon>Magnoliopsida</taxon>
        <taxon>Ranunculales</taxon>
        <taxon>Papaveraceae</taxon>
        <taxon>Papaveroideae</taxon>
        <taxon>Papaver</taxon>
    </lineage>
</organism>
<evidence type="ECO:0000313" key="2">
    <source>
        <dbReference type="Proteomes" id="UP001202328"/>
    </source>
</evidence>
<name>A0AAD4S0N5_9MAGN</name>